<dbReference type="InterPro" id="IPR053198">
    <property type="entry name" value="Gynoecium_Dev_Regulator"/>
</dbReference>
<dbReference type="PANTHER" id="PTHR31066">
    <property type="entry name" value="OS05G0427100 PROTEIN-RELATED"/>
    <property type="match status" value="1"/>
</dbReference>
<accession>A0AAD2DNA7</accession>
<evidence type="ECO:0000313" key="3">
    <source>
        <dbReference type="Proteomes" id="UP000834106"/>
    </source>
</evidence>
<dbReference type="AlphaFoldDB" id="A0AAD2DNA7"/>
<proteinExistence type="predicted"/>
<dbReference type="EMBL" id="OU503038">
    <property type="protein sequence ID" value="CAI9758443.1"/>
    <property type="molecule type" value="Genomic_DNA"/>
</dbReference>
<dbReference type="SUPFAM" id="SSF54277">
    <property type="entry name" value="CAD &amp; PB1 domains"/>
    <property type="match status" value="1"/>
</dbReference>
<protein>
    <recommendedName>
        <fullName evidence="1">PB1 domain-containing protein</fullName>
    </recommendedName>
</protein>
<dbReference type="CDD" id="cd06410">
    <property type="entry name" value="PB1_UP2"/>
    <property type="match status" value="1"/>
</dbReference>
<organism evidence="2 3">
    <name type="scientific">Fraxinus pennsylvanica</name>
    <dbReference type="NCBI Taxonomy" id="56036"/>
    <lineage>
        <taxon>Eukaryota</taxon>
        <taxon>Viridiplantae</taxon>
        <taxon>Streptophyta</taxon>
        <taxon>Embryophyta</taxon>
        <taxon>Tracheophyta</taxon>
        <taxon>Spermatophyta</taxon>
        <taxon>Magnoliopsida</taxon>
        <taxon>eudicotyledons</taxon>
        <taxon>Gunneridae</taxon>
        <taxon>Pentapetalae</taxon>
        <taxon>asterids</taxon>
        <taxon>lamiids</taxon>
        <taxon>Lamiales</taxon>
        <taxon>Oleaceae</taxon>
        <taxon>Oleeae</taxon>
        <taxon>Fraxinus</taxon>
    </lineage>
</organism>
<dbReference type="InterPro" id="IPR000270">
    <property type="entry name" value="PB1_dom"/>
</dbReference>
<gene>
    <name evidence="2" type="ORF">FPE_LOCUS5873</name>
</gene>
<feature type="domain" description="PB1" evidence="1">
    <location>
        <begin position="27"/>
        <end position="119"/>
    </location>
</feature>
<dbReference type="Gene3D" id="3.10.20.90">
    <property type="entry name" value="Phosphatidylinositol 3-kinase Catalytic Subunit, Chain A, domain 1"/>
    <property type="match status" value="1"/>
</dbReference>
<name>A0AAD2DNA7_9LAMI</name>
<dbReference type="PANTHER" id="PTHR31066:SF60">
    <property type="entry name" value="PB1 DOMAIN-CONTAINING PROTEIN"/>
    <property type="match status" value="1"/>
</dbReference>
<dbReference type="Pfam" id="PF00564">
    <property type="entry name" value="PB1"/>
    <property type="match status" value="1"/>
</dbReference>
<evidence type="ECO:0000313" key="2">
    <source>
        <dbReference type="EMBL" id="CAI9758443.1"/>
    </source>
</evidence>
<reference evidence="2" key="1">
    <citation type="submission" date="2023-05" db="EMBL/GenBank/DDBJ databases">
        <authorList>
            <person name="Huff M."/>
        </authorList>
    </citation>
    <scope>NUCLEOTIDE SEQUENCE</scope>
</reference>
<keyword evidence="3" id="KW-1185">Reference proteome</keyword>
<dbReference type="Proteomes" id="UP000834106">
    <property type="component" value="Chromosome 3"/>
</dbReference>
<dbReference type="SMART" id="SM00666">
    <property type="entry name" value="PB1"/>
    <property type="match status" value="1"/>
</dbReference>
<evidence type="ECO:0000259" key="1">
    <source>
        <dbReference type="SMART" id="SM00666"/>
    </source>
</evidence>
<sequence>MDKQKSNMKINKVKLMCSYGGKIQPRPTDHQLSYIGGDIKILTVDRKVNFSEMAAKLNSLCNINKNSEVCIKYQLPGEDLDSLVSLINDEDVEHMMVEYDRMLAISTKPVRLRLFIFDISSPRIPSTNLGNKNSGPGTPLNPDYLFGFDKEYQPSIGPPVDILQIPGMVLPENFGVDAGAGIQAKREINNVNAAVYRIPVVADGGVHQAGQYGYRVVPGAVNFNGEQPQYNFVAVTPSVSVPMMSMGNSPGMKINQRNI</sequence>